<dbReference type="InterPro" id="IPR015940">
    <property type="entry name" value="UBA"/>
</dbReference>
<dbReference type="CDD" id="cd17039">
    <property type="entry name" value="Ubl_ubiquitin_like"/>
    <property type="match status" value="1"/>
</dbReference>
<accession>A0ABQ8F3G9</accession>
<proteinExistence type="predicted"/>
<reference evidence="4 5" key="1">
    <citation type="submission" date="2021-02" db="EMBL/GenBank/DDBJ databases">
        <title>Variation within the Batrachochytrium salamandrivorans European outbreak.</title>
        <authorList>
            <person name="Kelly M."/>
            <person name="Pasmans F."/>
            <person name="Shea T.P."/>
            <person name="Munoz J.F."/>
            <person name="Carranza S."/>
            <person name="Cuomo C.A."/>
            <person name="Martel A."/>
        </authorList>
    </citation>
    <scope>NUCLEOTIDE SEQUENCE [LARGE SCALE GENOMIC DNA]</scope>
    <source>
        <strain evidence="4 5">AMFP18/2</strain>
    </source>
</reference>
<feature type="compositionally biased region" description="Low complexity" evidence="1">
    <location>
        <begin position="149"/>
        <end position="164"/>
    </location>
</feature>
<dbReference type="PANTHER" id="PTHR10677">
    <property type="entry name" value="UBIQUILIN"/>
    <property type="match status" value="1"/>
</dbReference>
<dbReference type="Pfam" id="PF00240">
    <property type="entry name" value="ubiquitin"/>
    <property type="match status" value="1"/>
</dbReference>
<evidence type="ECO:0008006" key="6">
    <source>
        <dbReference type="Google" id="ProtNLM"/>
    </source>
</evidence>
<evidence type="ECO:0000313" key="4">
    <source>
        <dbReference type="EMBL" id="KAH6589946.1"/>
    </source>
</evidence>
<dbReference type="PROSITE" id="PS50030">
    <property type="entry name" value="UBA"/>
    <property type="match status" value="1"/>
</dbReference>
<evidence type="ECO:0000259" key="2">
    <source>
        <dbReference type="PROSITE" id="PS50030"/>
    </source>
</evidence>
<organism evidence="4 5">
    <name type="scientific">Batrachochytrium salamandrivorans</name>
    <dbReference type="NCBI Taxonomy" id="1357716"/>
    <lineage>
        <taxon>Eukaryota</taxon>
        <taxon>Fungi</taxon>
        <taxon>Fungi incertae sedis</taxon>
        <taxon>Chytridiomycota</taxon>
        <taxon>Chytridiomycota incertae sedis</taxon>
        <taxon>Chytridiomycetes</taxon>
        <taxon>Rhizophydiales</taxon>
        <taxon>Rhizophydiales incertae sedis</taxon>
        <taxon>Batrachochytrium</taxon>
    </lineage>
</organism>
<feature type="region of interest" description="Disordered" evidence="1">
    <location>
        <begin position="93"/>
        <end position="170"/>
    </location>
</feature>
<dbReference type="PANTHER" id="PTHR10677:SF3">
    <property type="entry name" value="FI07626P-RELATED"/>
    <property type="match status" value="1"/>
</dbReference>
<dbReference type="Pfam" id="PF23195">
    <property type="entry name" value="UBQLN1"/>
    <property type="match status" value="1"/>
</dbReference>
<dbReference type="SMART" id="SM00165">
    <property type="entry name" value="UBA"/>
    <property type="match status" value="1"/>
</dbReference>
<feature type="domain" description="UBA" evidence="2">
    <location>
        <begin position="453"/>
        <end position="497"/>
    </location>
</feature>
<protein>
    <recommendedName>
        <fullName evidence="6">Ubiquilin</fullName>
    </recommendedName>
</protein>
<dbReference type="SMART" id="SM00727">
    <property type="entry name" value="STI1"/>
    <property type="match status" value="2"/>
</dbReference>
<evidence type="ECO:0000256" key="1">
    <source>
        <dbReference type="SAM" id="MobiDB-lite"/>
    </source>
</evidence>
<dbReference type="SUPFAM" id="SSF54236">
    <property type="entry name" value="Ubiquitin-like"/>
    <property type="match status" value="1"/>
</dbReference>
<dbReference type="InterPro" id="IPR000626">
    <property type="entry name" value="Ubiquitin-like_dom"/>
</dbReference>
<gene>
    <name evidence="4" type="ORF">BASA50_009649</name>
</gene>
<evidence type="ECO:0000313" key="5">
    <source>
        <dbReference type="Proteomes" id="UP001648503"/>
    </source>
</evidence>
<dbReference type="Gene3D" id="3.10.20.90">
    <property type="entry name" value="Phosphatidylinositol 3-kinase Catalytic Subunit, Chain A, domain 1"/>
    <property type="match status" value="1"/>
</dbReference>
<dbReference type="InterPro" id="IPR009060">
    <property type="entry name" value="UBA-like_sf"/>
</dbReference>
<dbReference type="SMART" id="SM00213">
    <property type="entry name" value="UBQ"/>
    <property type="match status" value="1"/>
</dbReference>
<feature type="compositionally biased region" description="Low complexity" evidence="1">
    <location>
        <begin position="93"/>
        <end position="112"/>
    </location>
</feature>
<dbReference type="Proteomes" id="UP001648503">
    <property type="component" value="Unassembled WGS sequence"/>
</dbReference>
<feature type="domain" description="Ubiquitin-like" evidence="3">
    <location>
        <begin position="15"/>
        <end position="86"/>
    </location>
</feature>
<dbReference type="SUPFAM" id="SSF46934">
    <property type="entry name" value="UBA-like"/>
    <property type="match status" value="1"/>
</dbReference>
<evidence type="ECO:0000259" key="3">
    <source>
        <dbReference type="PROSITE" id="PS50053"/>
    </source>
</evidence>
<dbReference type="Pfam" id="PF00627">
    <property type="entry name" value="UBA"/>
    <property type="match status" value="1"/>
</dbReference>
<sequence length="497" mass="52335">MASANTATSNGTTPLTILARLSSGDKVPVLILHPDSTTVLDLKELVATAISSHPSAIRLVLRGRILKDNDKLISDYAVADKDVVHVARTDNYAASTETASPSSASSSNSTSAGYGRHQQSSMGSLTATPGHSSVPPLSSNTAPTSGITGPALAAGLSSQSSASPFDGGDEMAAIMNNPMMQAIFENPEFLQTMMQVDPRMRALTEENPELRAALSDPSTLREIGRGMRNPRLMQEMMRNQDRALSNIEAIPGGFNHLTSMYRQLQEPMNAGRTPDPSTDEANRHMANILGATSTTRATGPNSQALPNPWGIRPGGAASQGVPTFPGVHAAGNSFGAFGAPVLPSNRNTTHAFDAGSRTLPFMPFPAMTEGTPSSTSQATVDPATILPHQLHMFQRIAQINQGANPPYPNNPGMPANPTNTTPAMNPFLGLFGSPLAVPAPAPARSTQASSQESVEARYREQLASLRDMGFADEEKNRRAILAAGGNTDAAISYLLDM</sequence>
<dbReference type="Gene3D" id="1.10.8.10">
    <property type="entry name" value="DNA helicase RuvA subunit, C-terminal domain"/>
    <property type="match status" value="1"/>
</dbReference>
<feature type="compositionally biased region" description="Polar residues" evidence="1">
    <location>
        <begin position="117"/>
        <end position="147"/>
    </location>
</feature>
<name>A0ABQ8F3G9_9FUNG</name>
<keyword evidence="5" id="KW-1185">Reference proteome</keyword>
<dbReference type="PROSITE" id="PS50053">
    <property type="entry name" value="UBIQUITIN_2"/>
    <property type="match status" value="1"/>
</dbReference>
<dbReference type="InterPro" id="IPR015496">
    <property type="entry name" value="Ubiquilin"/>
</dbReference>
<dbReference type="EMBL" id="JAFCIX010000438">
    <property type="protein sequence ID" value="KAH6589946.1"/>
    <property type="molecule type" value="Genomic_DNA"/>
</dbReference>
<dbReference type="InterPro" id="IPR006636">
    <property type="entry name" value="STI1_HS-bd"/>
</dbReference>
<dbReference type="Gene3D" id="1.10.260.100">
    <property type="match status" value="1"/>
</dbReference>
<comment type="caution">
    <text evidence="4">The sequence shown here is derived from an EMBL/GenBank/DDBJ whole genome shotgun (WGS) entry which is preliminary data.</text>
</comment>
<dbReference type="InterPro" id="IPR029071">
    <property type="entry name" value="Ubiquitin-like_domsf"/>
</dbReference>